<reference evidence="2" key="1">
    <citation type="submission" date="2020-08" db="EMBL/GenBank/DDBJ databases">
        <title>Genome public.</title>
        <authorList>
            <person name="Liu C."/>
            <person name="Sun Q."/>
        </authorList>
    </citation>
    <scope>NUCLEOTIDE SEQUENCE</scope>
    <source>
        <strain evidence="2">BX8</strain>
    </source>
</reference>
<keyword evidence="3" id="KW-1185">Reference proteome</keyword>
<name>A0A923L0Z6_9FIRM</name>
<feature type="compositionally biased region" description="Basic and acidic residues" evidence="1">
    <location>
        <begin position="365"/>
        <end position="377"/>
    </location>
</feature>
<protein>
    <submittedName>
        <fullName evidence="2">Uncharacterized protein</fullName>
    </submittedName>
</protein>
<gene>
    <name evidence="2" type="ORF">H8S23_06500</name>
</gene>
<feature type="compositionally biased region" description="Polar residues" evidence="1">
    <location>
        <begin position="378"/>
        <end position="391"/>
    </location>
</feature>
<organism evidence="2 3">
    <name type="scientific">Anaerofilum hominis</name>
    <dbReference type="NCBI Taxonomy" id="2763016"/>
    <lineage>
        <taxon>Bacteria</taxon>
        <taxon>Bacillati</taxon>
        <taxon>Bacillota</taxon>
        <taxon>Clostridia</taxon>
        <taxon>Eubacteriales</taxon>
        <taxon>Oscillospiraceae</taxon>
        <taxon>Anaerofilum</taxon>
    </lineage>
</organism>
<sequence>MEYKDLCRCFTADIWAGLSPAQRKEACQALEDHFAAEQGRPSKLIILTHFDGACYGCWSPGEDVIQLNESLVNSGAFTYKTLTDQPLPDASLQIFDTVAHEGYHAYQSYAVEHPEAHADKAQLREWRENDAQVSAAEYNYIPFDKDSALYRVQPLERDAFAYGEEKTHEAFGGLTLTDEAQLGYEAYCQNCDFRSYDGALAEARRQNPYALEDMRAQMHENCVRWGLAEEENIGAPTRGEQEAVSAGKTETMPPGAQKIAPAEETAQRSEAAAPAEYLRVQRSHEDGFLDPDESYAVKGLVYGGDGTIHKPSPREQYEQRIADIDESMKGQYEELKSELQSPGSEWTEQQAEGYFDWLQAQESQMKAEARATFEEQTGRTPEQTQGVSMQETVPVRDETAAPGRAQGVSMQEAAPGRDETAAPGQAQGVSMQEAAPEWDETAASKPGEAPKQEETVAAQEDTASPKEEWEESVSY</sequence>
<feature type="region of interest" description="Disordered" evidence="1">
    <location>
        <begin position="365"/>
        <end position="475"/>
    </location>
</feature>
<evidence type="ECO:0000256" key="1">
    <source>
        <dbReference type="SAM" id="MobiDB-lite"/>
    </source>
</evidence>
<dbReference type="RefSeq" id="WP_186887517.1">
    <property type="nucleotide sequence ID" value="NZ_JACONZ010000002.1"/>
</dbReference>
<dbReference type="AlphaFoldDB" id="A0A923L0Z6"/>
<evidence type="ECO:0000313" key="3">
    <source>
        <dbReference type="Proteomes" id="UP000659630"/>
    </source>
</evidence>
<dbReference type="EMBL" id="JACONZ010000002">
    <property type="protein sequence ID" value="MBC5581152.1"/>
    <property type="molecule type" value="Genomic_DNA"/>
</dbReference>
<comment type="caution">
    <text evidence="2">The sequence shown here is derived from an EMBL/GenBank/DDBJ whole genome shotgun (WGS) entry which is preliminary data.</text>
</comment>
<accession>A0A923L0Z6</accession>
<proteinExistence type="predicted"/>
<dbReference type="Proteomes" id="UP000659630">
    <property type="component" value="Unassembled WGS sequence"/>
</dbReference>
<feature type="region of interest" description="Disordered" evidence="1">
    <location>
        <begin position="233"/>
        <end position="254"/>
    </location>
</feature>
<evidence type="ECO:0000313" key="2">
    <source>
        <dbReference type="EMBL" id="MBC5581152.1"/>
    </source>
</evidence>